<organism evidence="1 2">
    <name type="scientific">Chenopodium quinoa</name>
    <name type="common">Quinoa</name>
    <dbReference type="NCBI Taxonomy" id="63459"/>
    <lineage>
        <taxon>Eukaryota</taxon>
        <taxon>Viridiplantae</taxon>
        <taxon>Streptophyta</taxon>
        <taxon>Embryophyta</taxon>
        <taxon>Tracheophyta</taxon>
        <taxon>Spermatophyta</taxon>
        <taxon>Magnoliopsida</taxon>
        <taxon>eudicotyledons</taxon>
        <taxon>Gunneridae</taxon>
        <taxon>Pentapetalae</taxon>
        <taxon>Caryophyllales</taxon>
        <taxon>Chenopodiaceae</taxon>
        <taxon>Chenopodioideae</taxon>
        <taxon>Atripliceae</taxon>
        <taxon>Chenopodium</taxon>
    </lineage>
</organism>
<proteinExistence type="predicted"/>
<dbReference type="EnsemblPlants" id="AUR62022388-RA">
    <property type="protein sequence ID" value="AUR62022388-RA:cds"/>
    <property type="gene ID" value="AUR62022388"/>
</dbReference>
<evidence type="ECO:0000313" key="2">
    <source>
        <dbReference type="Proteomes" id="UP000596660"/>
    </source>
</evidence>
<accession>A0A803M2E0</accession>
<sequence>MLIMGLTKEEVKSLGNKALFLSDMSSFSIEASPSY</sequence>
<dbReference type="Proteomes" id="UP000596660">
    <property type="component" value="Unplaced"/>
</dbReference>
<reference evidence="1" key="1">
    <citation type="journal article" date="2017" name="Nature">
        <title>The genome of Chenopodium quinoa.</title>
        <authorList>
            <person name="Jarvis D.E."/>
            <person name="Ho Y.S."/>
            <person name="Lightfoot D.J."/>
            <person name="Schmoeckel S.M."/>
            <person name="Li B."/>
            <person name="Borm T.J.A."/>
            <person name="Ohyanagi H."/>
            <person name="Mineta K."/>
            <person name="Michell C.T."/>
            <person name="Saber N."/>
            <person name="Kharbatia N.M."/>
            <person name="Rupper R.R."/>
            <person name="Sharp A.R."/>
            <person name="Dally N."/>
            <person name="Boughton B.A."/>
            <person name="Woo Y.H."/>
            <person name="Gao G."/>
            <person name="Schijlen E.G.W.M."/>
            <person name="Guo X."/>
            <person name="Momin A.A."/>
            <person name="Negrao S."/>
            <person name="Al-Babili S."/>
            <person name="Gehring C."/>
            <person name="Roessner U."/>
            <person name="Jung C."/>
            <person name="Murphy K."/>
            <person name="Arold S.T."/>
            <person name="Gojobori T."/>
            <person name="van der Linden C.G."/>
            <person name="van Loo E.N."/>
            <person name="Jellen E.N."/>
            <person name="Maughan P.J."/>
            <person name="Tester M."/>
        </authorList>
    </citation>
    <scope>NUCLEOTIDE SEQUENCE [LARGE SCALE GENOMIC DNA]</scope>
    <source>
        <strain evidence="1">cv. PI 614886</strain>
    </source>
</reference>
<evidence type="ECO:0000313" key="1">
    <source>
        <dbReference type="EnsemblPlants" id="AUR62022388-RA:cds"/>
    </source>
</evidence>
<keyword evidence="2" id="KW-1185">Reference proteome</keyword>
<protein>
    <submittedName>
        <fullName evidence="1">Uncharacterized protein</fullName>
    </submittedName>
</protein>
<dbReference type="AlphaFoldDB" id="A0A803M2E0"/>
<reference evidence="1" key="2">
    <citation type="submission" date="2021-03" db="UniProtKB">
        <authorList>
            <consortium name="EnsemblPlants"/>
        </authorList>
    </citation>
    <scope>IDENTIFICATION</scope>
</reference>
<name>A0A803M2E0_CHEQI</name>
<dbReference type="Gramene" id="AUR62022388-RA">
    <property type="protein sequence ID" value="AUR62022388-RA:cds"/>
    <property type="gene ID" value="AUR62022388"/>
</dbReference>